<evidence type="ECO:0000256" key="1">
    <source>
        <dbReference type="SAM" id="SignalP"/>
    </source>
</evidence>
<dbReference type="Proteomes" id="UP000616201">
    <property type="component" value="Unassembled WGS sequence"/>
</dbReference>
<protein>
    <submittedName>
        <fullName evidence="3">Arylesterase</fullName>
    </submittedName>
</protein>
<evidence type="ECO:0000313" key="4">
    <source>
        <dbReference type="Proteomes" id="UP000616201"/>
    </source>
</evidence>
<keyword evidence="4" id="KW-1185">Reference proteome</keyword>
<dbReference type="InterPro" id="IPR051532">
    <property type="entry name" value="Ester_Hydrolysis_Enzymes"/>
</dbReference>
<accession>A0A928YNT1</accession>
<keyword evidence="1" id="KW-0732">Signal</keyword>
<dbReference type="PANTHER" id="PTHR30383:SF5">
    <property type="entry name" value="SGNH HYDROLASE-TYPE ESTERASE DOMAIN-CONTAINING PROTEIN"/>
    <property type="match status" value="1"/>
</dbReference>
<gene>
    <name evidence="3" type="ORF">C4F49_00785</name>
</gene>
<sequence>MIKLTSYLNLLVVALFFTSCNSGGSGTTTNSDGNNTTDSTSKESAIKNILFFGNSLTAGYGLETQEEAFPALIQQKIDSLKLPYQCINAGLSGETSAGGNERIDWLLKQPIDVFVLELGANDGLRGLSVNSTYENLKGIIDKVLAAYPDCKLVLAGMKVPPNMGNQYFKDFETIYPRLAEEYNMALVPFLLENVAGLANLNQEDGVHPTTEGQIILADNVWPVLQPLL</sequence>
<reference evidence="3" key="1">
    <citation type="submission" date="2018-02" db="EMBL/GenBank/DDBJ databases">
        <authorList>
            <person name="Vasarhelyi B.M."/>
            <person name="Deshmukh S."/>
            <person name="Balint B."/>
            <person name="Kukolya J."/>
        </authorList>
    </citation>
    <scope>NUCLEOTIDE SEQUENCE</scope>
    <source>
        <strain evidence="3">KB22</strain>
    </source>
</reference>
<dbReference type="SUPFAM" id="SSF52266">
    <property type="entry name" value="SGNH hydrolase"/>
    <property type="match status" value="1"/>
</dbReference>
<dbReference type="GO" id="GO:0004622">
    <property type="term" value="F:phosphatidylcholine lysophospholipase activity"/>
    <property type="evidence" value="ECO:0007669"/>
    <property type="project" value="TreeGrafter"/>
</dbReference>
<dbReference type="PROSITE" id="PS51257">
    <property type="entry name" value="PROKAR_LIPOPROTEIN"/>
    <property type="match status" value="1"/>
</dbReference>
<dbReference type="Pfam" id="PF13472">
    <property type="entry name" value="Lipase_GDSL_2"/>
    <property type="match status" value="1"/>
</dbReference>
<evidence type="ECO:0000313" key="3">
    <source>
        <dbReference type="EMBL" id="MBE8712214.1"/>
    </source>
</evidence>
<evidence type="ECO:0000259" key="2">
    <source>
        <dbReference type="Pfam" id="PF13472"/>
    </source>
</evidence>
<organism evidence="3 4">
    <name type="scientific">Sphingobacterium hungaricum</name>
    <dbReference type="NCBI Taxonomy" id="2082723"/>
    <lineage>
        <taxon>Bacteria</taxon>
        <taxon>Pseudomonadati</taxon>
        <taxon>Bacteroidota</taxon>
        <taxon>Sphingobacteriia</taxon>
        <taxon>Sphingobacteriales</taxon>
        <taxon>Sphingobacteriaceae</taxon>
        <taxon>Sphingobacterium</taxon>
    </lineage>
</organism>
<dbReference type="Gene3D" id="3.40.50.1110">
    <property type="entry name" value="SGNH hydrolase"/>
    <property type="match status" value="1"/>
</dbReference>
<feature type="domain" description="SGNH hydrolase-type esterase" evidence="2">
    <location>
        <begin position="51"/>
        <end position="213"/>
    </location>
</feature>
<comment type="caution">
    <text evidence="3">The sequence shown here is derived from an EMBL/GenBank/DDBJ whole genome shotgun (WGS) entry which is preliminary data.</text>
</comment>
<dbReference type="PANTHER" id="PTHR30383">
    <property type="entry name" value="THIOESTERASE 1/PROTEASE 1/LYSOPHOSPHOLIPASE L1"/>
    <property type="match status" value="1"/>
</dbReference>
<dbReference type="InterPro" id="IPR013830">
    <property type="entry name" value="SGNH_hydro"/>
</dbReference>
<dbReference type="EMBL" id="PRDK01000001">
    <property type="protein sequence ID" value="MBE8712214.1"/>
    <property type="molecule type" value="Genomic_DNA"/>
</dbReference>
<dbReference type="AlphaFoldDB" id="A0A928YNT1"/>
<dbReference type="RefSeq" id="WP_196934555.1">
    <property type="nucleotide sequence ID" value="NZ_MU158698.1"/>
</dbReference>
<dbReference type="CDD" id="cd01822">
    <property type="entry name" value="Lysophospholipase_L1_like"/>
    <property type="match status" value="1"/>
</dbReference>
<feature type="chain" id="PRO_5036998331" evidence="1">
    <location>
        <begin position="23"/>
        <end position="228"/>
    </location>
</feature>
<dbReference type="InterPro" id="IPR036514">
    <property type="entry name" value="SGNH_hydro_sf"/>
</dbReference>
<feature type="signal peptide" evidence="1">
    <location>
        <begin position="1"/>
        <end position="22"/>
    </location>
</feature>
<proteinExistence type="predicted"/>
<name>A0A928YNT1_9SPHI</name>